<dbReference type="STRING" id="1227456.C450_13197"/>
<keyword evidence="1 4" id="KW-0808">Transferase</keyword>
<dbReference type="EMBL" id="AOME01000070">
    <property type="protein sequence ID" value="EMA50636.1"/>
    <property type="molecule type" value="Genomic_DNA"/>
</dbReference>
<evidence type="ECO:0000259" key="3">
    <source>
        <dbReference type="Pfam" id="PF00483"/>
    </source>
</evidence>
<evidence type="ECO:0000313" key="5">
    <source>
        <dbReference type="Proteomes" id="UP000011625"/>
    </source>
</evidence>
<sequence length="240" mass="26386">MKAVVLAAGEGTRLRPLTAETPKAVLEVGGKPIIEHCFEQLVDLGVETLVVVVGYEGERIIERYGDSFAGVPITYTHQREREGMAHALLTAEAHVDGPFVLMDGDSVVRCDLKELVDRQRDPSIDGTVLVEEVSAAAAREKMVCVLNERDEIVARRQKPDDPPDPSLVAASVQTATPALFDACRRVERSPRGEYEMSDAIRIRIEADATIAAVRCDGWLVNVNTPAELRRTDRKLRDETG</sequence>
<keyword evidence="2" id="KW-0548">Nucleotidyltransferase</keyword>
<proteinExistence type="predicted"/>
<dbReference type="OrthoDB" id="15372at2157"/>
<gene>
    <name evidence="4" type="ORF">C450_13197</name>
</gene>
<protein>
    <submittedName>
        <fullName evidence="4">Nucleotidyl transferase</fullName>
    </submittedName>
</protein>
<comment type="caution">
    <text evidence="4">The sequence shown here is derived from an EMBL/GenBank/DDBJ whole genome shotgun (WGS) entry which is preliminary data.</text>
</comment>
<accession>M0MYG4</accession>
<dbReference type="PANTHER" id="PTHR43584:SF8">
    <property type="entry name" value="N-ACETYLMURAMATE ALPHA-1-PHOSPHATE URIDYLYLTRANSFERASE"/>
    <property type="match status" value="1"/>
</dbReference>
<dbReference type="InterPro" id="IPR029044">
    <property type="entry name" value="Nucleotide-diphossugar_trans"/>
</dbReference>
<dbReference type="Gene3D" id="3.90.550.10">
    <property type="entry name" value="Spore Coat Polysaccharide Biosynthesis Protein SpsA, Chain A"/>
    <property type="match status" value="1"/>
</dbReference>
<dbReference type="Pfam" id="PF00483">
    <property type="entry name" value="NTP_transferase"/>
    <property type="match status" value="1"/>
</dbReference>
<reference evidence="4 5" key="1">
    <citation type="journal article" date="2014" name="PLoS Genet.">
        <title>Phylogenetically driven sequencing of extremely halophilic archaea reveals strategies for static and dynamic osmo-response.</title>
        <authorList>
            <person name="Becker E.A."/>
            <person name="Seitzer P.M."/>
            <person name="Tritt A."/>
            <person name="Larsen D."/>
            <person name="Krusor M."/>
            <person name="Yao A.I."/>
            <person name="Wu D."/>
            <person name="Madern D."/>
            <person name="Eisen J.A."/>
            <person name="Darling A.E."/>
            <person name="Facciotti M.T."/>
        </authorList>
    </citation>
    <scope>NUCLEOTIDE SEQUENCE [LARGE SCALE GENOMIC DNA]</scope>
    <source>
        <strain evidence="4 5">DSM 8989</strain>
    </source>
</reference>
<dbReference type="GO" id="GO:0016779">
    <property type="term" value="F:nucleotidyltransferase activity"/>
    <property type="evidence" value="ECO:0007669"/>
    <property type="project" value="UniProtKB-KW"/>
</dbReference>
<evidence type="ECO:0000313" key="4">
    <source>
        <dbReference type="EMBL" id="EMA50636.1"/>
    </source>
</evidence>
<name>M0MYG4_9EURY</name>
<dbReference type="PATRIC" id="fig|1227456.3.peg.2669"/>
<dbReference type="InterPro" id="IPR005835">
    <property type="entry name" value="NTP_transferase_dom"/>
</dbReference>
<evidence type="ECO:0000256" key="1">
    <source>
        <dbReference type="ARBA" id="ARBA00022679"/>
    </source>
</evidence>
<evidence type="ECO:0000256" key="2">
    <source>
        <dbReference type="ARBA" id="ARBA00022695"/>
    </source>
</evidence>
<dbReference type="AlphaFoldDB" id="M0MYG4"/>
<dbReference type="RefSeq" id="WP_005044054.1">
    <property type="nucleotide sequence ID" value="NZ_AOME01000070.1"/>
</dbReference>
<dbReference type="Proteomes" id="UP000011625">
    <property type="component" value="Unassembled WGS sequence"/>
</dbReference>
<feature type="domain" description="Nucleotidyl transferase" evidence="3">
    <location>
        <begin position="2"/>
        <end position="218"/>
    </location>
</feature>
<dbReference type="InterPro" id="IPR050065">
    <property type="entry name" value="GlmU-like"/>
</dbReference>
<keyword evidence="5" id="KW-1185">Reference proteome</keyword>
<organism evidence="4 5">
    <name type="scientific">Halococcus salifodinae DSM 8989</name>
    <dbReference type="NCBI Taxonomy" id="1227456"/>
    <lineage>
        <taxon>Archaea</taxon>
        <taxon>Methanobacteriati</taxon>
        <taxon>Methanobacteriota</taxon>
        <taxon>Stenosarchaea group</taxon>
        <taxon>Halobacteria</taxon>
        <taxon>Halobacteriales</taxon>
        <taxon>Halococcaceae</taxon>
        <taxon>Halococcus</taxon>
    </lineage>
</organism>
<dbReference type="SUPFAM" id="SSF53448">
    <property type="entry name" value="Nucleotide-diphospho-sugar transferases"/>
    <property type="match status" value="1"/>
</dbReference>
<dbReference type="PANTHER" id="PTHR43584">
    <property type="entry name" value="NUCLEOTIDYL TRANSFERASE"/>
    <property type="match status" value="1"/>
</dbReference>